<dbReference type="InterPro" id="IPR050708">
    <property type="entry name" value="T6SS_VgrG/RHS"/>
</dbReference>
<dbReference type="NCBIfam" id="TIGR01643">
    <property type="entry name" value="YD_repeat_2x"/>
    <property type="match status" value="7"/>
</dbReference>
<gene>
    <name evidence="6" type="ORF">DM558_02600</name>
</gene>
<keyword evidence="3" id="KW-0472">Membrane</keyword>
<feature type="domain" description="Teneurin-like YD-shell" evidence="5">
    <location>
        <begin position="768"/>
        <end position="935"/>
    </location>
</feature>
<dbReference type="EMBL" id="CP029822">
    <property type="protein sequence ID" value="AZS49737.1"/>
    <property type="molecule type" value="Genomic_DNA"/>
</dbReference>
<feature type="domain" description="DUF6531" evidence="4">
    <location>
        <begin position="445"/>
        <end position="517"/>
    </location>
</feature>
<dbReference type="Gene3D" id="2.180.10.10">
    <property type="entry name" value="RHS repeat-associated core"/>
    <property type="match status" value="3"/>
</dbReference>
<keyword evidence="3" id="KW-1133">Transmembrane helix</keyword>
<reference evidence="7" key="1">
    <citation type="submission" date="2018-06" db="EMBL/GenBank/DDBJ databases">
        <title>Complete genome of Pseudomonas insecticola strain QZS01.</title>
        <authorList>
            <person name="Wang J."/>
            <person name="Su Q."/>
        </authorList>
    </citation>
    <scope>NUCLEOTIDE SEQUENCE [LARGE SCALE GENOMIC DNA]</scope>
    <source>
        <strain evidence="7">QZS01</strain>
    </source>
</reference>
<dbReference type="RefSeq" id="WP_127161917.1">
    <property type="nucleotide sequence ID" value="NZ_CP029822.1"/>
</dbReference>
<evidence type="ECO:0000313" key="7">
    <source>
        <dbReference type="Proteomes" id="UP000273143"/>
    </source>
</evidence>
<organism evidence="6 7">
    <name type="scientific">Entomomonas moraniae</name>
    <dbReference type="NCBI Taxonomy" id="2213226"/>
    <lineage>
        <taxon>Bacteria</taxon>
        <taxon>Pseudomonadati</taxon>
        <taxon>Pseudomonadota</taxon>
        <taxon>Gammaproteobacteria</taxon>
        <taxon>Pseudomonadales</taxon>
        <taxon>Pseudomonadaceae</taxon>
        <taxon>Entomomonas</taxon>
    </lineage>
</organism>
<evidence type="ECO:0000259" key="5">
    <source>
        <dbReference type="Pfam" id="PF25023"/>
    </source>
</evidence>
<keyword evidence="1" id="KW-0677">Repeat</keyword>
<dbReference type="InterPro" id="IPR022385">
    <property type="entry name" value="Rhs_assc_core"/>
</dbReference>
<dbReference type="PANTHER" id="PTHR32305:SF15">
    <property type="entry name" value="PROTEIN RHSA-RELATED"/>
    <property type="match status" value="1"/>
</dbReference>
<dbReference type="Pfam" id="PF20148">
    <property type="entry name" value="DUF6531"/>
    <property type="match status" value="1"/>
</dbReference>
<feature type="region of interest" description="Disordered" evidence="2">
    <location>
        <begin position="1464"/>
        <end position="1493"/>
    </location>
</feature>
<evidence type="ECO:0000256" key="3">
    <source>
        <dbReference type="SAM" id="Phobius"/>
    </source>
</evidence>
<evidence type="ECO:0000256" key="2">
    <source>
        <dbReference type="SAM" id="MobiDB-lite"/>
    </source>
</evidence>
<evidence type="ECO:0000313" key="6">
    <source>
        <dbReference type="EMBL" id="AZS49737.1"/>
    </source>
</evidence>
<feature type="compositionally biased region" description="Polar residues" evidence="2">
    <location>
        <begin position="387"/>
        <end position="411"/>
    </location>
</feature>
<sequence length="1595" mass="180812">MSVFSQVIGMDTAEKADINKILKDFSESLNNYEEWAEGYISGYFLSANQKFEVGDEVTTQDKDNNSKVVVYKSCPVSEDKLTLIHAFETSKFIPIGNTPFKMEPVVDHWLWGKGIIASLPAINGTIDSTGKAEVNCTGALEYKITFYPNVTQAQIRAMYDSYQSILGTLKSWLESQWNKNFKTKWEIYNNATATDKLMMELEAVWNAIIKVLESMWGSITQVFDIIAHPQEHMTLLFEFFGNTDWEKVYNTAKEGLSKALIIAQDKGLMFILISALVAWFKMLPPQDLMAVKTELAVEFVMGLLVGVMLTGGAGLAVRLGTKVFQKANSRGAELLSELAHFLMDIFKGGRLETHSNVAKPIVVKGEGTVKAKGAGIHIKESDKPSVKANNTPEQKIDNSTLVDRSPNNNTVLEVENKKPAPNHNDSGKNPNNDKTESTNNTCTDGEPISMVTGEELLTLTDGTLEGLIPFNWTRLYRTSAVEINTGLGYGWSHSLSHHLRFTENNVIWTDHENRQITLPLPTEQCPAYTNNLAGAAIYLGNKDNEYILVQAGEQKNIYHFARTQAGAQLEAISDNYGNKLHITRDLMGKIKRIHNGAGRALMLRYHNGHIIGVDYQKEIPGETIEQSWQTIHTLITYEYNERSQLIKATNAANETEHYHYNEHHVIEQRQLAGGAIFNWQWEGQGKSVRAIRQWSNYGQLDTRYEWDDNGSVLITRKDGSQQLYTHDQNAKLIKQIDPDGAETLKDYDDNGNLIAERNALGAETLYEYDDQNRLRAIHPAEAEPTHYFYSWGFLKQIWQGEAKWHYKHNAQGNIIEQTDPHGNTTQYSYTTTGKINTISYPDGSTHELNWNKLGQLIDETLPQGGTRRYRYDAMGRQIIRQDEQGQTTQFEYDPVGRLTRITFPNGTSKSYRYNAYGKITHETDQQGKTTRYDYVDNLHLISQRTNPDGSTVQYQYNNTGLNLTDITNEQGERYHLDYYPNGLISQEIGFDGRKTSYQYDMGGNLIAKTDYDDQGNPYTTTYLRSPEGKLLQKTLPDGKQINYAYNQLGLLQAVDDGQWPLNYEYDITGKLTAEHQGWATLRYQYSPLGILSQCKLPDGNVIDYKYQKGGQLAQINLNDQKLTEHFYSLGQEVERQQGTLTSQYDYDEQGRLKAHFVNHSTKTLYQRKYQYSANGNLAAIEDSRKGLRQYHYDPLDRLIQVRGDISEDLIHDPAGNLLAQDHKTQQANIKGNRLLMQGDKHFTYDSFGNLIQEARGQNQQLITRYQYDSQQQLIQATMPDGTNASYQYDAFGRRINKVVTDKLGHKTKTEFIWLCEKLLAESSKGHYQTYLYEQGTFKPLALLKGKGKKAEIYYYQLDHLGTPQELTTANGSIAWSAKYKAYGSLAVAEIKDVEQPLRFQGQYHDFETGLYYNRNRYYAPDTGRYITPDPIKLAGGLNNYQYCNNPIGWIDPLGLACKPGGCPGDNSTSTKPEEKAVVEDNKPSTPDPYTNFPDDPNELTKVLGVEPKVSTTQHGTTRMVWEPNQNMRIRYESHPGDSGPFNARHHGEHYHIELKPAGTSWNQANKKGLIQKAYPDNYQPGHGTGFIPGEKHPGL</sequence>
<proteinExistence type="predicted"/>
<keyword evidence="3" id="KW-0812">Transmembrane</keyword>
<evidence type="ECO:0000259" key="4">
    <source>
        <dbReference type="Pfam" id="PF20148"/>
    </source>
</evidence>
<dbReference type="KEGG" id="emo:DM558_02600"/>
<evidence type="ECO:0000256" key="1">
    <source>
        <dbReference type="ARBA" id="ARBA00022737"/>
    </source>
</evidence>
<dbReference type="InterPro" id="IPR045351">
    <property type="entry name" value="DUF6531"/>
</dbReference>
<feature type="transmembrane region" description="Helical" evidence="3">
    <location>
        <begin position="295"/>
        <end position="317"/>
    </location>
</feature>
<dbReference type="InterPro" id="IPR006530">
    <property type="entry name" value="YD"/>
</dbReference>
<protein>
    <submittedName>
        <fullName evidence="6">RHS repeat protein</fullName>
    </submittedName>
</protein>
<dbReference type="NCBIfam" id="TIGR03696">
    <property type="entry name" value="Rhs_assc_core"/>
    <property type="match status" value="1"/>
</dbReference>
<name>A0A3Q9JJM3_9GAMM</name>
<dbReference type="Proteomes" id="UP000273143">
    <property type="component" value="Chromosome"/>
</dbReference>
<keyword evidence="7" id="KW-1185">Reference proteome</keyword>
<feature type="compositionally biased region" description="Basic and acidic residues" evidence="2">
    <location>
        <begin position="1471"/>
        <end position="1482"/>
    </location>
</feature>
<feature type="region of interest" description="Disordered" evidence="2">
    <location>
        <begin position="380"/>
        <end position="447"/>
    </location>
</feature>
<feature type="transmembrane region" description="Helical" evidence="3">
    <location>
        <begin position="267"/>
        <end position="283"/>
    </location>
</feature>
<accession>A0A3Q9JJM3</accession>
<dbReference type="PRINTS" id="PR00394">
    <property type="entry name" value="RHSPROTEIN"/>
</dbReference>
<feature type="domain" description="Teneurin-like YD-shell" evidence="5">
    <location>
        <begin position="1135"/>
        <end position="1443"/>
    </location>
</feature>
<dbReference type="InterPro" id="IPR056823">
    <property type="entry name" value="TEN-like_YD-shell"/>
</dbReference>
<dbReference type="Pfam" id="PF25023">
    <property type="entry name" value="TEN_YD-shell"/>
    <property type="match status" value="2"/>
</dbReference>
<dbReference type="PANTHER" id="PTHR32305">
    <property type="match status" value="1"/>
</dbReference>